<keyword evidence="3" id="KW-0677">Repeat</keyword>
<evidence type="ECO:0000256" key="3">
    <source>
        <dbReference type="ARBA" id="ARBA00022737"/>
    </source>
</evidence>
<dbReference type="Pfam" id="PF24595">
    <property type="entry name" value="DUF7619"/>
    <property type="match status" value="1"/>
</dbReference>
<protein>
    <submittedName>
        <fullName evidence="7">T9SS type A sorting domain-containing protein</fullName>
    </submittedName>
</protein>
<comment type="caution">
    <text evidence="7">The sequence shown here is derived from an EMBL/GenBank/DDBJ whole genome shotgun (WGS) entry which is preliminary data.</text>
</comment>
<dbReference type="InterPro" id="IPR032675">
    <property type="entry name" value="LRR_dom_sf"/>
</dbReference>
<gene>
    <name evidence="7" type="ORF">QHT84_13975</name>
</gene>
<dbReference type="Pfam" id="PF18962">
    <property type="entry name" value="Por_Secre_tail"/>
    <property type="match status" value="1"/>
</dbReference>
<dbReference type="RefSeq" id="WP_283240194.1">
    <property type="nucleotide sequence ID" value="NZ_JASGBP010000013.1"/>
</dbReference>
<name>A0ABT6XV91_9FLAO</name>
<organism evidence="7 8">
    <name type="scientific">Flavobacterium sedimenticola</name>
    <dbReference type="NCBI Taxonomy" id="3043286"/>
    <lineage>
        <taxon>Bacteria</taxon>
        <taxon>Pseudomonadati</taxon>
        <taxon>Bacteroidota</taxon>
        <taxon>Flavobacteriia</taxon>
        <taxon>Flavobacteriales</taxon>
        <taxon>Flavobacteriaceae</taxon>
        <taxon>Flavobacterium</taxon>
    </lineage>
</organism>
<dbReference type="Gene3D" id="3.80.10.10">
    <property type="entry name" value="Ribonuclease Inhibitor"/>
    <property type="match status" value="2"/>
</dbReference>
<proteinExistence type="predicted"/>
<feature type="signal peptide" evidence="4">
    <location>
        <begin position="1"/>
        <end position="17"/>
    </location>
</feature>
<dbReference type="Proteomes" id="UP001230035">
    <property type="component" value="Unassembled WGS sequence"/>
</dbReference>
<reference evidence="7 8" key="1">
    <citation type="submission" date="2023-05" db="EMBL/GenBank/DDBJ databases">
        <title>Flavobacterium sedimenti sp. nov., isolated from the sediment.</title>
        <authorList>
            <person name="Wu N."/>
        </authorList>
    </citation>
    <scope>NUCLEOTIDE SEQUENCE [LARGE SCALE GENOMIC DNA]</scope>
    <source>
        <strain evidence="7 8">YZ-48</strain>
    </source>
</reference>
<sequence length="863" mass="93629">MRKLYFFLFLISGWVNAQIINIPDANFKAALLNASPSNSTALGPSGYVTVDTNSDGEIQVSEALAVTGLQFQSSGITDFTGVENFTNITFFGSYSNPATNFNLSGLAALQNINISGVNNPNTVLSFSNLPSLTHFSFYYSNITSLTLTNLTSLTNVNIWGNSQLSTLNLIGLTALDRLAANDCVISNLSITNSPVVKEINLSGSNLTSIAIANFPLLRILNLASNNLTDTSGFTNINNIEEINLQGNQIANLVLPTSLPSLKYLYVGSNGFPSITLTGYPNLRGLAVNNNNITSLDFSNNPLLQQLILGGNPIASCDFSPLVNLMSFAGYTTLMSEMDFSHSPLLNSIMYSDNPNLTHVNLKSGMVNTINYSNSSYYNLPNLTYICVDEGDTFTYSLITPAPTVPVTSYCDFVPGGNYNTISGTLTFDADNNGCDANDAFHPYMKVRIDDGTTQGSSFTSLTGNYVFYTQAGDFDITPDIENASWFTLTPSAATINFPNNNNNTATQNFCITANGVHPDLEIVIAPVFPARPGFDAVYKIVYRNKGNQILSQQYGVSFSFDDNLMDFVAASTVPSTVGTGTLAWDFTNLQPFESRSILVTLNINAPTDANPVAIDDVLTFTGVINPVANDEMVSDNTFQLNQTVVGSYDPNDVTCIEGDVVSPSEIGEYLHYMIRFENTGTFQAENIVVRTEIDPAEFDINTLQLLSASHEVDARVNGNTVEFVFETINLDTGGHGNVLLKIKSTNSLQQGDMVHKQANIYFDYNFPVATNNAETVFQALNTPGFETDNGVSVYPNPTSGIVNVTATTNIKTVQLFDVQGRLLQTNLVNNTHTLIDISTQSHGVYFVKVISDKGIKVEKLVKQ</sequence>
<evidence type="ECO:0000313" key="7">
    <source>
        <dbReference type="EMBL" id="MDI9258529.1"/>
    </source>
</evidence>
<keyword evidence="1" id="KW-0433">Leucine-rich repeat</keyword>
<accession>A0ABT6XV91</accession>
<dbReference type="InterPro" id="IPR026444">
    <property type="entry name" value="Secre_tail"/>
</dbReference>
<evidence type="ECO:0000259" key="5">
    <source>
        <dbReference type="Pfam" id="PF18962"/>
    </source>
</evidence>
<dbReference type="PANTHER" id="PTHR46652:SF3">
    <property type="entry name" value="LEUCINE-RICH REPEAT-CONTAINING PROTEIN 9"/>
    <property type="match status" value="1"/>
</dbReference>
<feature type="domain" description="DUF7619" evidence="6">
    <location>
        <begin position="649"/>
        <end position="775"/>
    </location>
</feature>
<dbReference type="PANTHER" id="PTHR46652">
    <property type="entry name" value="LEUCINE-RICH REPEAT AND IQ DOMAIN-CONTAINING PROTEIN 1-RELATED"/>
    <property type="match status" value="1"/>
</dbReference>
<evidence type="ECO:0000256" key="4">
    <source>
        <dbReference type="SAM" id="SignalP"/>
    </source>
</evidence>
<feature type="domain" description="Secretion system C-terminal sorting" evidence="5">
    <location>
        <begin position="793"/>
        <end position="861"/>
    </location>
</feature>
<dbReference type="InterPro" id="IPR055353">
    <property type="entry name" value="DUF7619"/>
</dbReference>
<keyword evidence="2 4" id="KW-0732">Signal</keyword>
<feature type="chain" id="PRO_5046272435" evidence="4">
    <location>
        <begin position="18"/>
        <end position="863"/>
    </location>
</feature>
<evidence type="ECO:0000256" key="2">
    <source>
        <dbReference type="ARBA" id="ARBA00022729"/>
    </source>
</evidence>
<dbReference type="NCBIfam" id="TIGR04183">
    <property type="entry name" value="Por_Secre_tail"/>
    <property type="match status" value="1"/>
</dbReference>
<evidence type="ECO:0000256" key="1">
    <source>
        <dbReference type="ARBA" id="ARBA00022614"/>
    </source>
</evidence>
<dbReference type="SUPFAM" id="SSF52058">
    <property type="entry name" value="L domain-like"/>
    <property type="match status" value="1"/>
</dbReference>
<keyword evidence="8" id="KW-1185">Reference proteome</keyword>
<dbReference type="EMBL" id="JASGBP010000013">
    <property type="protein sequence ID" value="MDI9258529.1"/>
    <property type="molecule type" value="Genomic_DNA"/>
</dbReference>
<dbReference type="InterPro" id="IPR050836">
    <property type="entry name" value="SDS22/Internalin_LRR"/>
</dbReference>
<evidence type="ECO:0000259" key="6">
    <source>
        <dbReference type="Pfam" id="PF24595"/>
    </source>
</evidence>
<evidence type="ECO:0000313" key="8">
    <source>
        <dbReference type="Proteomes" id="UP001230035"/>
    </source>
</evidence>